<evidence type="ECO:0000313" key="4">
    <source>
        <dbReference type="Proteomes" id="UP000238762"/>
    </source>
</evidence>
<dbReference type="AlphaFoldDB" id="A0A2T1BYU7"/>
<feature type="transmembrane region" description="Helical" evidence="2">
    <location>
        <begin position="71"/>
        <end position="97"/>
    </location>
</feature>
<feature type="region of interest" description="Disordered" evidence="1">
    <location>
        <begin position="212"/>
        <end position="233"/>
    </location>
</feature>
<dbReference type="RefSeq" id="WP_106290735.1">
    <property type="nucleotide sequence ID" value="NZ_CAWNTC010000166.1"/>
</dbReference>
<dbReference type="GO" id="GO:0008233">
    <property type="term" value="F:peptidase activity"/>
    <property type="evidence" value="ECO:0007669"/>
    <property type="project" value="UniProtKB-KW"/>
</dbReference>
<comment type="caution">
    <text evidence="3">The sequence shown here is derived from an EMBL/GenBank/DDBJ whole genome shotgun (WGS) entry which is preliminary data.</text>
</comment>
<feature type="transmembrane region" description="Helical" evidence="2">
    <location>
        <begin position="242"/>
        <end position="262"/>
    </location>
</feature>
<reference evidence="3 4" key="2">
    <citation type="submission" date="2018-03" db="EMBL/GenBank/DDBJ databases">
        <title>The ancient ancestry and fast evolution of plastids.</title>
        <authorList>
            <person name="Moore K.R."/>
            <person name="Magnabosco C."/>
            <person name="Momper L."/>
            <person name="Gold D.A."/>
            <person name="Bosak T."/>
            <person name="Fournier G.P."/>
        </authorList>
    </citation>
    <scope>NUCLEOTIDE SEQUENCE [LARGE SCALE GENOMIC DNA]</scope>
    <source>
        <strain evidence="3 4">CCAP 1448/3</strain>
    </source>
</reference>
<dbReference type="Proteomes" id="UP000238762">
    <property type="component" value="Unassembled WGS sequence"/>
</dbReference>
<evidence type="ECO:0000256" key="2">
    <source>
        <dbReference type="SAM" id="Phobius"/>
    </source>
</evidence>
<protein>
    <submittedName>
        <fullName evidence="3">CAAX protease</fullName>
    </submittedName>
</protein>
<feature type="transmembrane region" description="Helical" evidence="2">
    <location>
        <begin position="141"/>
        <end position="164"/>
    </location>
</feature>
<keyword evidence="2" id="KW-0812">Transmembrane</keyword>
<keyword evidence="3" id="KW-0645">Protease</keyword>
<proteinExistence type="predicted"/>
<sequence>MNLLHNYYQNLDWIGRVLGLQEEAFQQIAASSDGLISALIIVVIAGLSIAIAQSIILFINRVTPLRFIFSLLINTVLFAFGYLFLVLTTWVICWLPGFADVPLLTLVEEVGFSYSPLIFGCFGALPYLGVPILSLLSVWHLLAMVVAIATVANVSEGIAFWYVALGWVVLQILQQTIGQPIANLGRGLANWVAGVQLISEKVALVHQVSSSFTQPPSPLTTSAARSPGQSSPKASANVKEQVIFALGLVGMAFLAFLVALLLQPLRDAVFSHYEHIPRAIRYGIDLVWIGVVAIAFAGLLAPLETLGWWAGWYNDEVDTTINTGTLAEPDRNPSGISRYLIYLDGIGQSGSQYLPDVEEFLDALTVALPDDVALIRGLMSYSVLNNPLDEDRPLAFLWQFADKLRFANPANVLGAIVNIRNVLIVSVSADQRYGPLYNRGIAQILFNSLVNNGYTPRSGIPITLIGYSGGGQMAAAAAPFLKRAIDAPLDVISLGGVISGNCDVLKLEHLYHLFGEKDSVEQIGPIVFPGRWQLFCLSYWNRAKKLGRISLISLGAVGHQVPGGLMDPKAYLPDGRSYLQQTIDFILEIIEDRLSVPETLIPAKPSNYENYQQADFNRPEFYPLNQSIDLDCYRAIAPWMGRLILPQQQERRQVRGVKFEVHHTAPGYEDLVGQIVYLRWIDEASITSMVRAVRRDVYFSPNALYTSEYGGLIHPVRLNHWRQVGPLESLAGSHSRDDVIVMLAGEVIVEPEETPCLRIKAQPVQITGRYYALVRFVSATGDLYRVVHFNPDSRDFDGSEETVRVPQVIADVNGCYPSSNQNLDKSPLNEMGWYIYGAKDASGTFIVQSLAPRSLLRLQPERIILGKKAVYKYIRQETWANIAQAKGKISSVLLSHPKTSNQAAINEWQEGTKALVLHVYGGIGGKKTEPAARSPIFFGHFAYGIAQVVWEPLAAEKRFEINYHQVYTHNTDGLIAGTLHWSRFLGDRQFGWVGVRPTCDLIVKLDAFNEELEFYENAPTVLDLISVYLQAMTARYRIGDGTGGTYVGPANNCAQDSNHALFSSLQAIERALTIERFSARILQLIKLGKALKRQLQPLGAPRNDWENNEFNLGSALEDAPLTNFKNGLGSWRTLLPRLASDTVVRVFLQQDAAVWVLRTNQIGGEDPDIEPIKPMTL</sequence>
<reference evidence="3 4" key="1">
    <citation type="submission" date="2018-02" db="EMBL/GenBank/DDBJ databases">
        <authorList>
            <person name="Cohen D.B."/>
            <person name="Kent A.D."/>
        </authorList>
    </citation>
    <scope>NUCLEOTIDE SEQUENCE [LARGE SCALE GENOMIC DNA]</scope>
    <source>
        <strain evidence="3 4">CCAP 1448/3</strain>
    </source>
</reference>
<feature type="transmembrane region" description="Helical" evidence="2">
    <location>
        <begin position="117"/>
        <end position="136"/>
    </location>
</feature>
<evidence type="ECO:0000313" key="3">
    <source>
        <dbReference type="EMBL" id="PSB01087.1"/>
    </source>
</evidence>
<dbReference type="EMBL" id="PVWJ01000132">
    <property type="protein sequence ID" value="PSB01087.1"/>
    <property type="molecule type" value="Genomic_DNA"/>
</dbReference>
<keyword evidence="3" id="KW-0378">Hydrolase</keyword>
<keyword evidence="2" id="KW-1133">Transmembrane helix</keyword>
<dbReference type="GO" id="GO:0006508">
    <property type="term" value="P:proteolysis"/>
    <property type="evidence" value="ECO:0007669"/>
    <property type="project" value="UniProtKB-KW"/>
</dbReference>
<evidence type="ECO:0000256" key="1">
    <source>
        <dbReference type="SAM" id="MobiDB-lite"/>
    </source>
</evidence>
<gene>
    <name evidence="3" type="ORF">C7B64_20170</name>
</gene>
<keyword evidence="2" id="KW-0472">Membrane</keyword>
<feature type="transmembrane region" description="Helical" evidence="2">
    <location>
        <begin position="35"/>
        <end position="59"/>
    </location>
</feature>
<keyword evidence="4" id="KW-1185">Reference proteome</keyword>
<dbReference type="OrthoDB" id="5141003at2"/>
<accession>A0A2T1BYU7</accession>
<feature type="transmembrane region" description="Helical" evidence="2">
    <location>
        <begin position="282"/>
        <end position="301"/>
    </location>
</feature>
<organism evidence="3 4">
    <name type="scientific">Merismopedia glauca CCAP 1448/3</name>
    <dbReference type="NCBI Taxonomy" id="1296344"/>
    <lineage>
        <taxon>Bacteria</taxon>
        <taxon>Bacillati</taxon>
        <taxon>Cyanobacteriota</taxon>
        <taxon>Cyanophyceae</taxon>
        <taxon>Synechococcales</taxon>
        <taxon>Merismopediaceae</taxon>
        <taxon>Merismopedia</taxon>
    </lineage>
</organism>
<name>A0A2T1BYU7_9CYAN</name>